<proteinExistence type="predicted"/>
<gene>
    <name evidence="1" type="ordered locus">Francci3_2532</name>
</gene>
<evidence type="ECO:0000313" key="1">
    <source>
        <dbReference type="EMBL" id="ABD11897.1"/>
    </source>
</evidence>
<dbReference type="EMBL" id="CP000249">
    <property type="protein sequence ID" value="ABD11897.1"/>
    <property type="molecule type" value="Genomic_DNA"/>
</dbReference>
<organism evidence="1 2">
    <name type="scientific">Frankia casuarinae (strain DSM 45818 / CECT 9043 / HFP020203 / CcI3)</name>
    <dbReference type="NCBI Taxonomy" id="106370"/>
    <lineage>
        <taxon>Bacteria</taxon>
        <taxon>Bacillati</taxon>
        <taxon>Actinomycetota</taxon>
        <taxon>Actinomycetes</taxon>
        <taxon>Frankiales</taxon>
        <taxon>Frankiaceae</taxon>
        <taxon>Frankia</taxon>
    </lineage>
</organism>
<dbReference type="HOGENOM" id="CLU_1756137_0_0_11"/>
<reference evidence="1 2" key="1">
    <citation type="journal article" date="2007" name="Genome Res.">
        <title>Genome characteristics of facultatively symbiotic Frankia sp. strains reflect host range and host plant biogeography.</title>
        <authorList>
            <person name="Normand P."/>
            <person name="Lapierre P."/>
            <person name="Tisa L.S."/>
            <person name="Gogarten J.P."/>
            <person name="Alloisio N."/>
            <person name="Bagnarol E."/>
            <person name="Bassi C.A."/>
            <person name="Berry A.M."/>
            <person name="Bickhart D.M."/>
            <person name="Choisne N."/>
            <person name="Couloux A."/>
            <person name="Cournoyer B."/>
            <person name="Cruveiller S."/>
            <person name="Daubin V."/>
            <person name="Demange N."/>
            <person name="Francino M.P."/>
            <person name="Goltsman E."/>
            <person name="Huang Y."/>
            <person name="Kopp O.R."/>
            <person name="Labarre L."/>
            <person name="Lapidus A."/>
            <person name="Lavire C."/>
            <person name="Marechal J."/>
            <person name="Martinez M."/>
            <person name="Mastronunzio J.E."/>
            <person name="Mullin B.C."/>
            <person name="Niemann J."/>
            <person name="Pujic P."/>
            <person name="Rawnsley T."/>
            <person name="Rouy Z."/>
            <person name="Schenowitz C."/>
            <person name="Sellstedt A."/>
            <person name="Tavares F."/>
            <person name="Tomkins J.P."/>
            <person name="Vallenet D."/>
            <person name="Valverde C."/>
            <person name="Wall L.G."/>
            <person name="Wang Y."/>
            <person name="Medigue C."/>
            <person name="Benson D.R."/>
        </authorList>
    </citation>
    <scope>NUCLEOTIDE SEQUENCE [LARGE SCALE GENOMIC DNA]</scope>
    <source>
        <strain evidence="2">DSM 45818 / CECT 9043 / CcI3</strain>
    </source>
</reference>
<dbReference type="Proteomes" id="UP000001937">
    <property type="component" value="Chromosome"/>
</dbReference>
<dbReference type="KEGG" id="fra:Francci3_2532"/>
<evidence type="ECO:0000313" key="2">
    <source>
        <dbReference type="Proteomes" id="UP000001937"/>
    </source>
</evidence>
<keyword evidence="2" id="KW-1185">Reference proteome</keyword>
<dbReference type="RefSeq" id="WP_011436937.1">
    <property type="nucleotide sequence ID" value="NC_007777.1"/>
</dbReference>
<protein>
    <submittedName>
        <fullName evidence="1">Uncharacterized protein</fullName>
    </submittedName>
</protein>
<accession>Q2J9Z5</accession>
<dbReference type="AlphaFoldDB" id="Q2J9Z5"/>
<name>Q2J9Z5_FRACC</name>
<sequence length="148" mass="16110">MADASRVGAVPDPLDQLTKELAPVRSAASPLDLEPLLRDLPALTGLGIVRGRVHAATSLGLATAVLAVVREAAASLDEAVPEHNQVHLLFRVHPKTARLTPAGARQAAQEVSGVEMRQFRFRQEGRLRRLVAQQLLEMQYGADHRPYE</sequence>